<organism evidence="1 2">
    <name type="scientific">Mycolicibacter terrae</name>
    <dbReference type="NCBI Taxonomy" id="1788"/>
    <lineage>
        <taxon>Bacteria</taxon>
        <taxon>Bacillati</taxon>
        <taxon>Actinomycetota</taxon>
        <taxon>Actinomycetes</taxon>
        <taxon>Mycobacteriales</taxon>
        <taxon>Mycobacteriaceae</taxon>
        <taxon>Mycolicibacter</taxon>
    </lineage>
</organism>
<comment type="caution">
    <text evidence="1">The sequence shown here is derived from an EMBL/GenBank/DDBJ whole genome shotgun (WGS) entry which is preliminary data.</text>
</comment>
<evidence type="ECO:0000313" key="2">
    <source>
        <dbReference type="Proteomes" id="UP000268891"/>
    </source>
</evidence>
<gene>
    <name evidence="1" type="ORF">EHH44_11990</name>
</gene>
<protein>
    <submittedName>
        <fullName evidence="1">Uncharacterized protein</fullName>
    </submittedName>
</protein>
<dbReference type="Proteomes" id="UP000268891">
    <property type="component" value="Unassembled WGS sequence"/>
</dbReference>
<accession>A0ACD2EMD6</accession>
<name>A0ACD2EMD6_9MYCO</name>
<sequence length="185" mass="19496">MSTYPTWDGAATLGILPVAAMVVMAYVATPYIKIGGKIYSLTAGAQRPDAEVAPQGESVSTEPEADPTPGSYSGLLTAATMWWMLVVIAAIAAGNVYGSAVGKGEVWVAITVAALLALLAAGTGYGDASWRYPVARRQFVQFGVASVITVGTFALVYLTAYYLAKRGPLQRAQSMERRAPRATER</sequence>
<evidence type="ECO:0000313" key="1">
    <source>
        <dbReference type="EMBL" id="RRR44273.1"/>
    </source>
</evidence>
<keyword evidence="2" id="KW-1185">Reference proteome</keyword>
<proteinExistence type="predicted"/>
<reference evidence="1" key="1">
    <citation type="submission" date="2018-11" db="EMBL/GenBank/DDBJ databases">
        <authorList>
            <person name="Sattar A."/>
            <person name="Zunita Z."/>
            <person name="Jalila A."/>
            <person name="Saleha A.A."/>
        </authorList>
    </citation>
    <scope>NUCLEOTIDE SEQUENCE</scope>
    <source>
        <strain evidence="1">F12-74</strain>
    </source>
</reference>
<dbReference type="EMBL" id="RRZR01000023">
    <property type="protein sequence ID" value="RRR44273.1"/>
    <property type="molecule type" value="Genomic_DNA"/>
</dbReference>